<evidence type="ECO:0000313" key="1">
    <source>
        <dbReference type="EMBL" id="MCV7230668.1"/>
    </source>
</evidence>
<dbReference type="EMBL" id="JACKTY010000051">
    <property type="protein sequence ID" value="MCV7230668.1"/>
    <property type="molecule type" value="Genomic_DNA"/>
</dbReference>
<reference evidence="1 2" key="1">
    <citation type="journal article" date="2022" name="BMC Genomics">
        <title>Comparative genome analysis of mycobacteria focusing on tRNA and non-coding RNA.</title>
        <authorList>
            <person name="Behra P.R.K."/>
            <person name="Pettersson B.M.F."/>
            <person name="Ramesh M."/>
            <person name="Das S."/>
            <person name="Dasgupta S."/>
            <person name="Kirsebom L.A."/>
        </authorList>
    </citation>
    <scope>NUCLEOTIDE SEQUENCE [LARGE SCALE GENOMIC DNA]</scope>
    <source>
        <strain evidence="1 2">DSM 44078</strain>
    </source>
</reference>
<organism evidence="1 2">
    <name type="scientific">Mycolicibacterium komossense</name>
    <dbReference type="NCBI Taxonomy" id="1779"/>
    <lineage>
        <taxon>Bacteria</taxon>
        <taxon>Bacillati</taxon>
        <taxon>Actinomycetota</taxon>
        <taxon>Actinomycetes</taxon>
        <taxon>Mycobacteriales</taxon>
        <taxon>Mycobacteriaceae</taxon>
        <taxon>Mycolicibacterium</taxon>
    </lineage>
</organism>
<evidence type="ECO:0008006" key="3">
    <source>
        <dbReference type="Google" id="ProtNLM"/>
    </source>
</evidence>
<keyword evidence="2" id="KW-1185">Reference proteome</keyword>
<name>A0ABT3CMB7_9MYCO</name>
<proteinExistence type="predicted"/>
<dbReference type="RefSeq" id="WP_264071955.1">
    <property type="nucleotide sequence ID" value="NZ_JACKTY010000051.1"/>
</dbReference>
<comment type="caution">
    <text evidence="1">The sequence shown here is derived from an EMBL/GenBank/DDBJ whole genome shotgun (WGS) entry which is preliminary data.</text>
</comment>
<dbReference type="Proteomes" id="UP001526201">
    <property type="component" value="Unassembled WGS sequence"/>
</dbReference>
<gene>
    <name evidence="1" type="ORF">H7J73_32140</name>
</gene>
<evidence type="ECO:0000313" key="2">
    <source>
        <dbReference type="Proteomes" id="UP001526201"/>
    </source>
</evidence>
<protein>
    <recommendedName>
        <fullName evidence="3">Tail terminator</fullName>
    </recommendedName>
</protein>
<sequence length="136" mass="14564">MTTRVQGEPVDAIRPALVALLGDEDPVPRIATHKWPKDWSLADKRPLVLVADDGGPVDWPVKSEHTIRITVGSDDIPTSRRIARKCLGHILANLPEGLAAIRNNGPTSLTDAQHSETGADLATGTVPVVIRTETIA</sequence>
<accession>A0ABT3CMB7</accession>